<comment type="caution">
    <text evidence="2">The sequence shown here is derived from an EMBL/GenBank/DDBJ whole genome shotgun (WGS) entry which is preliminary data.</text>
</comment>
<dbReference type="InterPro" id="IPR050923">
    <property type="entry name" value="Cell_Proc_Reg/RNA_Proc"/>
</dbReference>
<dbReference type="InterPro" id="IPR000253">
    <property type="entry name" value="FHA_dom"/>
</dbReference>
<dbReference type="Pfam" id="PF00498">
    <property type="entry name" value="FHA"/>
    <property type="match status" value="1"/>
</dbReference>
<dbReference type="AlphaFoldDB" id="A0A9D2WTC9"/>
<dbReference type="InterPro" id="IPR008984">
    <property type="entry name" value="SMAD_FHA_dom_sf"/>
</dbReference>
<dbReference type="SMART" id="SM00240">
    <property type="entry name" value="FHA"/>
    <property type="match status" value="1"/>
</dbReference>
<dbReference type="Gene3D" id="3.30.2320.60">
    <property type="entry name" value="FhaA, phosphopeptide-binding domain (DUF3662)"/>
    <property type="match status" value="1"/>
</dbReference>
<protein>
    <submittedName>
        <fullName evidence="2">FHA domain-containing protein FhaA</fullName>
    </submittedName>
</protein>
<dbReference type="EMBL" id="LSRS01000001">
    <property type="protein sequence ID" value="KAF1086765.1"/>
    <property type="molecule type" value="Genomic_DNA"/>
</dbReference>
<dbReference type="Proteomes" id="UP000798488">
    <property type="component" value="Unassembled WGS sequence"/>
</dbReference>
<dbReference type="CDD" id="cd00060">
    <property type="entry name" value="FHA"/>
    <property type="match status" value="1"/>
</dbReference>
<accession>A0A9D2WTC9</accession>
<dbReference type="PANTHER" id="PTHR23308">
    <property type="entry name" value="NUCLEAR INHIBITOR OF PROTEIN PHOSPHATASE-1"/>
    <property type="match status" value="1"/>
</dbReference>
<keyword evidence="3" id="KW-1185">Reference proteome</keyword>
<dbReference type="Gene3D" id="2.60.200.20">
    <property type="match status" value="1"/>
</dbReference>
<proteinExistence type="predicted"/>
<dbReference type="RefSeq" id="WP_161820886.1">
    <property type="nucleotide sequence ID" value="NZ_LSRS01000001.1"/>
</dbReference>
<dbReference type="PROSITE" id="PS50006">
    <property type="entry name" value="FHA_DOMAIN"/>
    <property type="match status" value="1"/>
</dbReference>
<evidence type="ECO:0000313" key="2">
    <source>
        <dbReference type="EMBL" id="KAF1086765.1"/>
    </source>
</evidence>
<sequence length="249" mass="28012">MGFFSELEGNLEKYIEGFFKDKFGSGELQPVEIAKKLAREMRDRRRSGLKNIFVPNRFEISLAPGDFATIEPLLDRFTAEMSEYVKNKAVEKKYTMLGPVAVSFMEHQDLPQGELQIKSFFDESVEAAPDQEQLEVEDTLRFTPVRDVPEVIPKTGLLEVVEGTFIGQRFVLSGNQLVIGRGEICDICLPDSSISRRHAVITRTGRKLMISDRSSTNGTYVNGVKIAQHELADGDMIKMGNTVLIFKVE</sequence>
<reference evidence="2" key="1">
    <citation type="submission" date="2016-02" db="EMBL/GenBank/DDBJ databases">
        <title>Draft Genome Sequence of Sporotomaculum syntrophicum Strain FB, a Syntrophic Benzoate Degrader.</title>
        <authorList>
            <person name="Nobu M.K."/>
            <person name="Narihiro T."/>
            <person name="Qiu Y.-L."/>
            <person name="Ohashi A."/>
            <person name="Liu W.-T."/>
            <person name="Yuji S."/>
        </authorList>
    </citation>
    <scope>NUCLEOTIDE SEQUENCE</scope>
    <source>
        <strain evidence="2">FB</strain>
    </source>
</reference>
<dbReference type="InterPro" id="IPR022128">
    <property type="entry name" value="FhaA_N"/>
</dbReference>
<dbReference type="Pfam" id="PF12401">
    <property type="entry name" value="FhaA_N"/>
    <property type="match status" value="1"/>
</dbReference>
<name>A0A9D2WTC9_9FIRM</name>
<organism evidence="2 3">
    <name type="scientific">Sporotomaculum syntrophicum</name>
    <dbReference type="NCBI Taxonomy" id="182264"/>
    <lineage>
        <taxon>Bacteria</taxon>
        <taxon>Bacillati</taxon>
        <taxon>Bacillota</taxon>
        <taxon>Clostridia</taxon>
        <taxon>Eubacteriales</taxon>
        <taxon>Desulfallaceae</taxon>
        <taxon>Sporotomaculum</taxon>
    </lineage>
</organism>
<feature type="domain" description="FHA" evidence="1">
    <location>
        <begin position="177"/>
        <end position="226"/>
    </location>
</feature>
<gene>
    <name evidence="2" type="primary">fhaA</name>
    <name evidence="2" type="ORF">SPSYN_00484</name>
</gene>
<dbReference type="SUPFAM" id="SSF49879">
    <property type="entry name" value="SMAD/FHA domain"/>
    <property type="match status" value="1"/>
</dbReference>
<dbReference type="InterPro" id="IPR042287">
    <property type="entry name" value="FhaA_N_sf"/>
</dbReference>
<evidence type="ECO:0000259" key="1">
    <source>
        <dbReference type="PROSITE" id="PS50006"/>
    </source>
</evidence>
<dbReference type="OrthoDB" id="9816434at2"/>
<evidence type="ECO:0000313" key="3">
    <source>
        <dbReference type="Proteomes" id="UP000798488"/>
    </source>
</evidence>